<dbReference type="RefSeq" id="WP_158645463.1">
    <property type="nucleotide sequence ID" value="NZ_BAABIJ010000001.1"/>
</dbReference>
<feature type="region of interest" description="Disordered" evidence="1">
    <location>
        <begin position="1"/>
        <end position="102"/>
    </location>
</feature>
<feature type="transmembrane region" description="Helical" evidence="2">
    <location>
        <begin position="109"/>
        <end position="135"/>
    </location>
</feature>
<keyword evidence="2" id="KW-0812">Transmembrane</keyword>
<keyword evidence="4" id="KW-1185">Reference proteome</keyword>
<feature type="compositionally biased region" description="Pro residues" evidence="1">
    <location>
        <begin position="56"/>
        <end position="68"/>
    </location>
</feature>
<dbReference type="AlphaFoldDB" id="A0A562VAY0"/>
<name>A0A562VAY0_9ACTN</name>
<evidence type="ECO:0000256" key="1">
    <source>
        <dbReference type="SAM" id="MobiDB-lite"/>
    </source>
</evidence>
<dbReference type="OrthoDB" id="5197221at2"/>
<evidence type="ECO:0000256" key="2">
    <source>
        <dbReference type="SAM" id="Phobius"/>
    </source>
</evidence>
<evidence type="ECO:0000313" key="3">
    <source>
        <dbReference type="EMBL" id="TWJ14967.1"/>
    </source>
</evidence>
<evidence type="ECO:0000313" key="4">
    <source>
        <dbReference type="Proteomes" id="UP000321617"/>
    </source>
</evidence>
<sequence length="244" mass="25380">MNRPVEPGPSSSSPGTPPDPVREPDTPEPAPEPPITATSHGGGPALGPPQTATPPADGPAPAAGPPFTPESAPVTDPARVPDAPVSAPRHLGTRVPFAAPPRDRDRNRLTLLIVLAAVAAVLLCGGGIAGGVVALTAANEEIMDRTRETAARFMDAIVAGELEDAYSQTCEQLRDDLTASEFASEWRPMGVSAYELRPATDAMDGSLLVPVEAQRRSGPPVTITLTIVMGQQSMEMEVCGWRSD</sequence>
<gene>
    <name evidence="3" type="ORF">LX16_0662</name>
</gene>
<protein>
    <recommendedName>
        <fullName evidence="5">DUF4878 domain-containing protein</fullName>
    </recommendedName>
</protein>
<comment type="caution">
    <text evidence="3">The sequence shown here is derived from an EMBL/GenBank/DDBJ whole genome shotgun (WGS) entry which is preliminary data.</text>
</comment>
<keyword evidence="2" id="KW-1133">Transmembrane helix</keyword>
<dbReference type="Proteomes" id="UP000321617">
    <property type="component" value="Unassembled WGS sequence"/>
</dbReference>
<reference evidence="3 4" key="1">
    <citation type="journal article" date="2013" name="Stand. Genomic Sci.">
        <title>Genomic Encyclopedia of Type Strains, Phase I: The one thousand microbial genomes (KMG-I) project.</title>
        <authorList>
            <person name="Kyrpides N.C."/>
            <person name="Woyke T."/>
            <person name="Eisen J.A."/>
            <person name="Garrity G."/>
            <person name="Lilburn T.G."/>
            <person name="Beck B.J."/>
            <person name="Whitman W.B."/>
            <person name="Hugenholtz P."/>
            <person name="Klenk H.P."/>
        </authorList>
    </citation>
    <scope>NUCLEOTIDE SEQUENCE [LARGE SCALE GENOMIC DNA]</scope>
    <source>
        <strain evidence="3 4">DSM 45044</strain>
    </source>
</reference>
<proteinExistence type="predicted"/>
<evidence type="ECO:0008006" key="5">
    <source>
        <dbReference type="Google" id="ProtNLM"/>
    </source>
</evidence>
<keyword evidence="2" id="KW-0472">Membrane</keyword>
<dbReference type="EMBL" id="VLLL01000005">
    <property type="protein sequence ID" value="TWJ14967.1"/>
    <property type="molecule type" value="Genomic_DNA"/>
</dbReference>
<accession>A0A562VAY0</accession>
<organism evidence="3 4">
    <name type="scientific">Stackebrandtia albiflava</name>
    <dbReference type="NCBI Taxonomy" id="406432"/>
    <lineage>
        <taxon>Bacteria</taxon>
        <taxon>Bacillati</taxon>
        <taxon>Actinomycetota</taxon>
        <taxon>Actinomycetes</taxon>
        <taxon>Glycomycetales</taxon>
        <taxon>Glycomycetaceae</taxon>
        <taxon>Stackebrandtia</taxon>
    </lineage>
</organism>